<dbReference type="Gene3D" id="1.10.10.10">
    <property type="entry name" value="Winged helix-like DNA-binding domain superfamily/Winged helix DNA-binding domain"/>
    <property type="match status" value="1"/>
</dbReference>
<dbReference type="InterPro" id="IPR005561">
    <property type="entry name" value="ANTAR"/>
</dbReference>
<evidence type="ECO:0000256" key="2">
    <source>
        <dbReference type="ARBA" id="ARBA00023163"/>
    </source>
</evidence>
<dbReference type="SMART" id="SM01012">
    <property type="entry name" value="ANTAR"/>
    <property type="match status" value="1"/>
</dbReference>
<keyword evidence="5" id="KW-1185">Reference proteome</keyword>
<dbReference type="RefSeq" id="WP_198734742.1">
    <property type="nucleotide sequence ID" value="NZ_JAEINH010000018.1"/>
</dbReference>
<dbReference type="InterPro" id="IPR029016">
    <property type="entry name" value="GAF-like_dom_sf"/>
</dbReference>
<dbReference type="AlphaFoldDB" id="A0A934I8I2"/>
<dbReference type="SUPFAM" id="SSF55781">
    <property type="entry name" value="GAF domain-like"/>
    <property type="match status" value="1"/>
</dbReference>
<gene>
    <name evidence="4" type="ORF">JAV76_14260</name>
</gene>
<name>A0A934I8I2_9MICO</name>
<comment type="caution">
    <text evidence="4">The sequence shown here is derived from an EMBL/GenBank/DDBJ whole genome shotgun (WGS) entry which is preliminary data.</text>
</comment>
<reference evidence="4" key="1">
    <citation type="submission" date="2020-12" db="EMBL/GenBank/DDBJ databases">
        <title>Sanguibacter suaedae sp. nov., isolated from Suaeda aralocaspica.</title>
        <authorList>
            <person name="Ma Q."/>
        </authorList>
    </citation>
    <scope>NUCLEOTIDE SEQUENCE</scope>
    <source>
        <strain evidence="4">YZGR15</strain>
    </source>
</reference>
<organism evidence="4 5">
    <name type="scientific">Sanguibacter suaedae</name>
    <dbReference type="NCBI Taxonomy" id="2795737"/>
    <lineage>
        <taxon>Bacteria</taxon>
        <taxon>Bacillati</taxon>
        <taxon>Actinomycetota</taxon>
        <taxon>Actinomycetes</taxon>
        <taxon>Micrococcales</taxon>
        <taxon>Sanguibacteraceae</taxon>
        <taxon>Sanguibacter</taxon>
    </lineage>
</organism>
<dbReference type="GO" id="GO:0003723">
    <property type="term" value="F:RNA binding"/>
    <property type="evidence" value="ECO:0007669"/>
    <property type="project" value="InterPro"/>
</dbReference>
<feature type="domain" description="ANTAR" evidence="3">
    <location>
        <begin position="159"/>
        <end position="220"/>
    </location>
</feature>
<evidence type="ECO:0000259" key="3">
    <source>
        <dbReference type="PROSITE" id="PS50921"/>
    </source>
</evidence>
<keyword evidence="2" id="KW-0804">Transcription</keyword>
<dbReference type="Proteomes" id="UP000602087">
    <property type="component" value="Unassembled WGS sequence"/>
</dbReference>
<dbReference type="Pfam" id="PF03861">
    <property type="entry name" value="ANTAR"/>
    <property type="match status" value="1"/>
</dbReference>
<evidence type="ECO:0000313" key="5">
    <source>
        <dbReference type="Proteomes" id="UP000602087"/>
    </source>
</evidence>
<dbReference type="PROSITE" id="PS50921">
    <property type="entry name" value="ANTAR"/>
    <property type="match status" value="1"/>
</dbReference>
<dbReference type="Gene3D" id="3.30.450.40">
    <property type="match status" value="1"/>
</dbReference>
<sequence>MTDKADVLARLAHVVARSQAEEPLVARLCRASVDVLGGDGAMITLSSTGANVIPVCATDPTGARLEDLQEVLGEGPGALSLSSGRIVVSRVDSDDRWPMLAGAVLDALGRVVVHAIPMRPGTTTLGVLSLYTQGDEHGGSSATHEDMQFLADAVGAALLQDGDVAAQVGRSAWVDRARVHQATGMVVAQLGTGPQDALALLRAHAYASSVSLDDIAAAVLDRSLNFTDSTNQDWSEDR</sequence>
<protein>
    <submittedName>
        <fullName evidence="4">ANTAR domain-containing protein</fullName>
    </submittedName>
</protein>
<dbReference type="InterPro" id="IPR036388">
    <property type="entry name" value="WH-like_DNA-bd_sf"/>
</dbReference>
<accession>A0A934I8I2</accession>
<keyword evidence="1" id="KW-0805">Transcription regulation</keyword>
<evidence type="ECO:0000256" key="1">
    <source>
        <dbReference type="ARBA" id="ARBA00023015"/>
    </source>
</evidence>
<evidence type="ECO:0000313" key="4">
    <source>
        <dbReference type="EMBL" id="MBI9116176.1"/>
    </source>
</evidence>
<proteinExistence type="predicted"/>
<dbReference type="EMBL" id="JAEINH010000018">
    <property type="protein sequence ID" value="MBI9116176.1"/>
    <property type="molecule type" value="Genomic_DNA"/>
</dbReference>